<keyword evidence="1" id="KW-0472">Membrane</keyword>
<evidence type="ECO:0000256" key="1">
    <source>
        <dbReference type="SAM" id="Phobius"/>
    </source>
</evidence>
<protein>
    <recommendedName>
        <fullName evidence="4">Transmembrane protein 135 N-terminal domain-containing protein</fullName>
    </recommendedName>
</protein>
<dbReference type="PANTHER" id="PTHR12459">
    <property type="entry name" value="TRANSMEMBRANE PROTEIN 135-RELATED"/>
    <property type="match status" value="1"/>
</dbReference>
<keyword evidence="1" id="KW-0812">Transmembrane</keyword>
<name>A0A8W8J956_MAGGI</name>
<accession>A0A8W8J956</accession>
<feature type="transmembrane region" description="Helical" evidence="1">
    <location>
        <begin position="455"/>
        <end position="479"/>
    </location>
</feature>
<dbReference type="Proteomes" id="UP000005408">
    <property type="component" value="Unassembled WGS sequence"/>
</dbReference>
<dbReference type="InterPro" id="IPR026749">
    <property type="entry name" value="Tmem135"/>
</dbReference>
<evidence type="ECO:0000313" key="2">
    <source>
        <dbReference type="EnsemblMetazoa" id="G17711.1:cds"/>
    </source>
</evidence>
<keyword evidence="1" id="KW-1133">Transmembrane helix</keyword>
<sequence length="597" mass="67841">MVCFLIALQDIETKCLPTELSVLSKQWSQTITSCTKSCPVNQYIFQQACLKECPQFTTQIDNGFIKYCINPFVNELECPTICLFIVFYMMCCFKGFNCTGLKSCNGNPGHRYLNDETGDNESRNVNSIEENRAMEDSNSICDQNQHIIDSKVSPTGVYTPRITLQLIQHKLIPIPHEEGSIEMSKVSYTEETAGDRKCRNGTEELTVLFLRRLVKGFLSGVGLYSGVKVISALMRNPFREKLPSAIREIFSLDCLRFATFLGLYPSVYELLRELLEKVRKKKDGWNNMAAGGLAGLTLCVEDPTRRLVFCLFAISRAIGALISTLVAREKIPEIPYSETAFFCLCCAFLVYCTALNPQLLNSGYYHSVLKWSRDYTDKKLQKLFREPGDRFLTCQEVGLHKDNCFRHAVLDWAKSFPAFAKLYFPIHVAPVVIFRRKILLEQPYRVMKSLLKNTLFSTAFLATMVMLAKYVICLLRNLSHTPPPLSPYIPATAGLVCGLGVLFERASRRKELSLFLVPHTLYALYLWTKQKNILRDLPFGSVALFAVSMVSVMHAYEREPESLSLLLNGVLKYFIGERTNVRVRIGKRVRKISEMLG</sequence>
<dbReference type="PANTHER" id="PTHR12459:SF6">
    <property type="entry name" value="GB|AAD46013.1"/>
    <property type="match status" value="1"/>
</dbReference>
<reference evidence="2" key="1">
    <citation type="submission" date="2022-08" db="UniProtKB">
        <authorList>
            <consortium name="EnsemblMetazoa"/>
        </authorList>
    </citation>
    <scope>IDENTIFICATION</scope>
    <source>
        <strain evidence="2">05x7-T-G4-1.051#20</strain>
    </source>
</reference>
<feature type="transmembrane region" description="Helical" evidence="1">
    <location>
        <begin position="537"/>
        <end position="556"/>
    </location>
</feature>
<dbReference type="EnsemblMetazoa" id="G17711.1">
    <property type="protein sequence ID" value="G17711.1:cds"/>
    <property type="gene ID" value="G17711"/>
</dbReference>
<dbReference type="AlphaFoldDB" id="A0A8W8J956"/>
<evidence type="ECO:0008006" key="4">
    <source>
        <dbReference type="Google" id="ProtNLM"/>
    </source>
</evidence>
<evidence type="ECO:0000313" key="3">
    <source>
        <dbReference type="Proteomes" id="UP000005408"/>
    </source>
</evidence>
<keyword evidence="3" id="KW-1185">Reference proteome</keyword>
<proteinExistence type="predicted"/>
<feature type="transmembrane region" description="Helical" evidence="1">
    <location>
        <begin position="416"/>
        <end position="434"/>
    </location>
</feature>
<feature type="transmembrane region" description="Helical" evidence="1">
    <location>
        <begin position="485"/>
        <end position="503"/>
    </location>
</feature>
<organism evidence="2 3">
    <name type="scientific">Magallana gigas</name>
    <name type="common">Pacific oyster</name>
    <name type="synonym">Crassostrea gigas</name>
    <dbReference type="NCBI Taxonomy" id="29159"/>
    <lineage>
        <taxon>Eukaryota</taxon>
        <taxon>Metazoa</taxon>
        <taxon>Spiralia</taxon>
        <taxon>Lophotrochozoa</taxon>
        <taxon>Mollusca</taxon>
        <taxon>Bivalvia</taxon>
        <taxon>Autobranchia</taxon>
        <taxon>Pteriomorphia</taxon>
        <taxon>Ostreida</taxon>
        <taxon>Ostreoidea</taxon>
        <taxon>Ostreidae</taxon>
        <taxon>Magallana</taxon>
    </lineage>
</organism>